<accession>A0A0G4B301</accession>
<name>A0A0G4B301_9BACT</name>
<proteinExistence type="predicted"/>
<evidence type="ECO:0000256" key="2">
    <source>
        <dbReference type="SAM" id="MobiDB-lite"/>
    </source>
</evidence>
<feature type="region of interest" description="Disordered" evidence="2">
    <location>
        <begin position="1"/>
        <end position="22"/>
    </location>
</feature>
<gene>
    <name evidence="3" type="ORF">UT28_C0001G0521</name>
</gene>
<sequence length="102" mass="11720">MIETMPYEKIPGAEPEKESKSPLEENMAFLMEVMSAIGHFQQIVKENQAEINSLDAIVDLSEDQSKILQMLREHVTLDKSKIQELEEKFSNLSIERKNLLNS</sequence>
<evidence type="ECO:0000313" key="3">
    <source>
        <dbReference type="EMBL" id="AKM82326.1"/>
    </source>
</evidence>
<evidence type="ECO:0000256" key="1">
    <source>
        <dbReference type="SAM" id="Coils"/>
    </source>
</evidence>
<evidence type="ECO:0000313" key="4">
    <source>
        <dbReference type="Proteomes" id="UP000035648"/>
    </source>
</evidence>
<protein>
    <submittedName>
        <fullName evidence="3">Uncharacterized protein</fullName>
    </submittedName>
</protein>
<keyword evidence="1" id="KW-0175">Coiled coil</keyword>
<feature type="coiled-coil region" evidence="1">
    <location>
        <begin position="68"/>
        <end position="102"/>
    </location>
</feature>
<dbReference type="EMBL" id="CP011213">
    <property type="protein sequence ID" value="AKM82326.1"/>
    <property type="molecule type" value="Genomic_DNA"/>
</dbReference>
<dbReference type="STRING" id="1618337.UT28_C0001G0521"/>
<dbReference type="AlphaFoldDB" id="A0A0G4B301"/>
<dbReference type="KEGG" id="bbgw:UT28_C0001G0521"/>
<reference evidence="3 4" key="1">
    <citation type="journal article" date="2015" name="Nature">
        <title>rRNA introns, odd ribosomes, and small enigmatic genomes across a large radiation of phyla.</title>
        <authorList>
            <person name="Brown C.T."/>
            <person name="Hug L.A."/>
            <person name="Thomas B.C."/>
            <person name="Sharon I."/>
            <person name="Castelle C.J."/>
            <person name="Singh A."/>
            <person name="Wilkins M.J."/>
            <person name="Williams K.H."/>
            <person name="Banfield J.F."/>
        </authorList>
    </citation>
    <scope>NUCLEOTIDE SEQUENCE [LARGE SCALE GENOMIC DNA]</scope>
</reference>
<organism evidence="3 4">
    <name type="scientific">Berkelbacteria bacterium GW2011_GWE1_39_12</name>
    <dbReference type="NCBI Taxonomy" id="1618337"/>
    <lineage>
        <taxon>Bacteria</taxon>
        <taxon>Candidatus Berkelbacteria</taxon>
    </lineage>
</organism>
<dbReference type="Proteomes" id="UP000035648">
    <property type="component" value="Chromosome"/>
</dbReference>